<dbReference type="PROSITE" id="PS51257">
    <property type="entry name" value="PROKAR_LIPOPROTEIN"/>
    <property type="match status" value="1"/>
</dbReference>
<reference evidence="1 2" key="1">
    <citation type="submission" date="2020-04" db="EMBL/GenBank/DDBJ databases">
        <title>Hymenobacter polaris sp. nov., isolated from Arctic soil.</title>
        <authorList>
            <person name="Dahal R.H."/>
        </authorList>
    </citation>
    <scope>NUCLEOTIDE SEQUENCE [LARGE SCALE GENOMIC DNA]</scope>
    <source>
        <strain evidence="1 2">RP-2-7</strain>
    </source>
</reference>
<dbReference type="Proteomes" id="UP000559626">
    <property type="component" value="Unassembled WGS sequence"/>
</dbReference>
<protein>
    <recommendedName>
        <fullName evidence="3">Lipocalin-like domain-containing protein</fullName>
    </recommendedName>
</protein>
<evidence type="ECO:0008006" key="3">
    <source>
        <dbReference type="Google" id="ProtNLM"/>
    </source>
</evidence>
<name>A0A7Y0FPZ6_9BACT</name>
<comment type="caution">
    <text evidence="1">The sequence shown here is derived from an EMBL/GenBank/DDBJ whole genome shotgun (WGS) entry which is preliminary data.</text>
</comment>
<evidence type="ECO:0000313" key="2">
    <source>
        <dbReference type="Proteomes" id="UP000559626"/>
    </source>
</evidence>
<dbReference type="RefSeq" id="WP_169533611.1">
    <property type="nucleotide sequence ID" value="NZ_JABBGH010000004.1"/>
</dbReference>
<sequence length="164" mass="18221">MSISLRVSSFLLGTVLSGGLISCQRTAIPVPRTRTELLTGAKWHLTGQSTTRTLNGTTITEDNMPGLDPCDKDDILQFSATPSRTFFIEQGPTVCFSPTSSAYNGAWEFDATETVLRYHPGKVYESQEQIKRLTETQLITLYEGHMNTSTGYQPYYVTMTYSAL</sequence>
<proteinExistence type="predicted"/>
<organism evidence="1 2">
    <name type="scientific">Hymenobacter polaris</name>
    <dbReference type="NCBI Taxonomy" id="2682546"/>
    <lineage>
        <taxon>Bacteria</taxon>
        <taxon>Pseudomonadati</taxon>
        <taxon>Bacteroidota</taxon>
        <taxon>Cytophagia</taxon>
        <taxon>Cytophagales</taxon>
        <taxon>Hymenobacteraceae</taxon>
        <taxon>Hymenobacter</taxon>
    </lineage>
</organism>
<keyword evidence="2" id="KW-1185">Reference proteome</keyword>
<evidence type="ECO:0000313" key="1">
    <source>
        <dbReference type="EMBL" id="NML67904.1"/>
    </source>
</evidence>
<dbReference type="EMBL" id="JABBGH010000004">
    <property type="protein sequence ID" value="NML67904.1"/>
    <property type="molecule type" value="Genomic_DNA"/>
</dbReference>
<accession>A0A7Y0FPZ6</accession>
<dbReference type="AlphaFoldDB" id="A0A7Y0FPZ6"/>
<gene>
    <name evidence="1" type="ORF">HHL22_22110</name>
</gene>